<name>A0ABQ9B9U4_9ROSI</name>
<dbReference type="SUPFAM" id="SSF81665">
    <property type="entry name" value="Calcium ATPase, transmembrane domain M"/>
    <property type="match status" value="1"/>
</dbReference>
<feature type="transmembrane region" description="Helical" evidence="5">
    <location>
        <begin position="86"/>
        <end position="106"/>
    </location>
</feature>
<evidence type="ECO:0000259" key="6">
    <source>
        <dbReference type="SMART" id="SM00831"/>
    </source>
</evidence>
<dbReference type="Gene3D" id="2.70.150.10">
    <property type="entry name" value="Calcium-transporting ATPase, cytoplasmic transduction domain A"/>
    <property type="match status" value="1"/>
</dbReference>
<accession>A0ABQ9B9U4</accession>
<keyword evidence="5" id="KW-0472">Membrane</keyword>
<feature type="transmembrane region" description="Helical" evidence="5">
    <location>
        <begin position="243"/>
        <end position="265"/>
    </location>
</feature>
<evidence type="ECO:0000313" key="7">
    <source>
        <dbReference type="EMBL" id="KAJ6380871.1"/>
    </source>
</evidence>
<dbReference type="InterPro" id="IPR023298">
    <property type="entry name" value="ATPase_P-typ_TM_dom_sf"/>
</dbReference>
<evidence type="ECO:0000313" key="8">
    <source>
        <dbReference type="Proteomes" id="UP001141253"/>
    </source>
</evidence>
<keyword evidence="8" id="KW-1185">Reference proteome</keyword>
<keyword evidence="5" id="KW-1133">Transmembrane helix</keyword>
<keyword evidence="5" id="KW-0812">Transmembrane</keyword>
<gene>
    <name evidence="7" type="ORF">OIU77_029713</name>
</gene>
<keyword evidence="3" id="KW-0067">ATP-binding</keyword>
<evidence type="ECO:0000256" key="1">
    <source>
        <dbReference type="ARBA" id="ARBA00004141"/>
    </source>
</evidence>
<evidence type="ECO:0000256" key="3">
    <source>
        <dbReference type="ARBA" id="ARBA00022840"/>
    </source>
</evidence>
<dbReference type="InterPro" id="IPR059000">
    <property type="entry name" value="ATPase_P-type_domA"/>
</dbReference>
<dbReference type="EMBL" id="JAPFFI010000009">
    <property type="protein sequence ID" value="KAJ6380871.1"/>
    <property type="molecule type" value="Genomic_DNA"/>
</dbReference>
<reference evidence="7" key="2">
    <citation type="journal article" date="2023" name="Int. J. Mol. Sci.">
        <title>De Novo Assembly and Annotation of 11 Diverse Shrub Willow (Salix) Genomes Reveals Novel Gene Organization in Sex-Linked Regions.</title>
        <authorList>
            <person name="Hyden B."/>
            <person name="Feng K."/>
            <person name="Yates T.B."/>
            <person name="Jawdy S."/>
            <person name="Cereghino C."/>
            <person name="Smart L.B."/>
            <person name="Muchero W."/>
        </authorList>
    </citation>
    <scope>NUCLEOTIDE SEQUENCE</scope>
    <source>
        <tissue evidence="7">Shoot tip</tissue>
    </source>
</reference>
<evidence type="ECO:0000256" key="4">
    <source>
        <dbReference type="ARBA" id="ARBA00022842"/>
    </source>
</evidence>
<feature type="domain" description="Cation-transporting P-type ATPase N-terminal" evidence="6">
    <location>
        <begin position="4"/>
        <end position="78"/>
    </location>
</feature>
<dbReference type="PANTHER" id="PTHR24093:SF462">
    <property type="entry name" value="CALCIUM-TRANSPORTING ATPASE 11, PLASMA MEMBRANE-TYPE-RELATED"/>
    <property type="match status" value="1"/>
</dbReference>
<dbReference type="InterPro" id="IPR004014">
    <property type="entry name" value="ATPase_P-typ_cation-transptr_N"/>
</dbReference>
<sequence>MKGLKKNGGVDGIAEKVSVSFEEGVRTSDVSTRQKIYGCNRYTEKPPRSFLMFVWEALQDLTLIILMVCALVSIGVGIATEGWPKGMYDGLGIILSVFLVVMVTAASDYNQSLQFRDLDREKKKISIQVTRDGRKQEISIYDLVVGDVVQLSIGDIVPADGIYISGYSLVIDESSLSGESEPVNVYENKPLLLSGTKVQDGSGKMIVTAVGMRTEWGKLMETLCEGGEDETPLQVKLNGVATVIGKIGLAFAVLTFLVLTVRFLVEKALNKEFTDWSSSDALTLLNY</sequence>
<evidence type="ECO:0000256" key="5">
    <source>
        <dbReference type="SAM" id="Phobius"/>
    </source>
</evidence>
<keyword evidence="4" id="KW-0460">Magnesium</keyword>
<dbReference type="InterPro" id="IPR008250">
    <property type="entry name" value="ATPase_P-typ_transduc_dom_A_sf"/>
</dbReference>
<dbReference type="Pfam" id="PF00122">
    <property type="entry name" value="E1-E2_ATPase"/>
    <property type="match status" value="1"/>
</dbReference>
<dbReference type="Gene3D" id="1.20.1110.10">
    <property type="entry name" value="Calcium-transporting ATPase, transmembrane domain"/>
    <property type="match status" value="1"/>
</dbReference>
<proteinExistence type="predicted"/>
<dbReference type="Proteomes" id="UP001141253">
    <property type="component" value="Chromosome 6"/>
</dbReference>
<keyword evidence="2" id="KW-0547">Nucleotide-binding</keyword>
<dbReference type="PANTHER" id="PTHR24093">
    <property type="entry name" value="CATION TRANSPORTING ATPASE"/>
    <property type="match status" value="1"/>
</dbReference>
<dbReference type="SMART" id="SM00831">
    <property type="entry name" value="Cation_ATPase_N"/>
    <property type="match status" value="1"/>
</dbReference>
<comment type="caution">
    <text evidence="7">The sequence shown here is derived from an EMBL/GenBank/DDBJ whole genome shotgun (WGS) entry which is preliminary data.</text>
</comment>
<organism evidence="7 8">
    <name type="scientific">Salix suchowensis</name>
    <dbReference type="NCBI Taxonomy" id="1278906"/>
    <lineage>
        <taxon>Eukaryota</taxon>
        <taxon>Viridiplantae</taxon>
        <taxon>Streptophyta</taxon>
        <taxon>Embryophyta</taxon>
        <taxon>Tracheophyta</taxon>
        <taxon>Spermatophyta</taxon>
        <taxon>Magnoliopsida</taxon>
        <taxon>eudicotyledons</taxon>
        <taxon>Gunneridae</taxon>
        <taxon>Pentapetalae</taxon>
        <taxon>rosids</taxon>
        <taxon>fabids</taxon>
        <taxon>Malpighiales</taxon>
        <taxon>Salicaceae</taxon>
        <taxon>Saliceae</taxon>
        <taxon>Salix</taxon>
    </lineage>
</organism>
<comment type="subcellular location">
    <subcellularLocation>
        <location evidence="1">Membrane</location>
        <topology evidence="1">Multi-pass membrane protein</topology>
    </subcellularLocation>
</comment>
<dbReference type="Pfam" id="PF00690">
    <property type="entry name" value="Cation_ATPase_N"/>
    <property type="match status" value="1"/>
</dbReference>
<feature type="transmembrane region" description="Helical" evidence="5">
    <location>
        <begin position="61"/>
        <end position="80"/>
    </location>
</feature>
<dbReference type="InterPro" id="IPR001757">
    <property type="entry name" value="P_typ_ATPase"/>
</dbReference>
<reference evidence="7" key="1">
    <citation type="submission" date="2022-10" db="EMBL/GenBank/DDBJ databases">
        <authorList>
            <person name="Hyden B.L."/>
            <person name="Feng K."/>
            <person name="Yates T."/>
            <person name="Jawdy S."/>
            <person name="Smart L.B."/>
            <person name="Muchero W."/>
        </authorList>
    </citation>
    <scope>NUCLEOTIDE SEQUENCE</scope>
    <source>
        <tissue evidence="7">Shoot tip</tissue>
    </source>
</reference>
<dbReference type="SUPFAM" id="SSF81653">
    <property type="entry name" value="Calcium ATPase, transduction domain A"/>
    <property type="match status" value="1"/>
</dbReference>
<evidence type="ECO:0000256" key="2">
    <source>
        <dbReference type="ARBA" id="ARBA00022741"/>
    </source>
</evidence>
<dbReference type="NCBIfam" id="TIGR01494">
    <property type="entry name" value="ATPase_P-type"/>
    <property type="match status" value="1"/>
</dbReference>
<protein>
    <recommendedName>
        <fullName evidence="6">Cation-transporting P-type ATPase N-terminal domain-containing protein</fullName>
    </recommendedName>
</protein>